<dbReference type="InterPro" id="IPR023030">
    <property type="entry name" value="Bifunc_HldE"/>
</dbReference>
<evidence type="ECO:0000256" key="7">
    <source>
        <dbReference type="ARBA" id="ARBA00022840"/>
    </source>
</evidence>
<keyword evidence="3 11" id="KW-0808">Transferase</keyword>
<dbReference type="InterPro" id="IPR011914">
    <property type="entry name" value="RfaE_dom_II"/>
</dbReference>
<dbReference type="AlphaFoldDB" id="A0A286P455"/>
<comment type="catalytic activity">
    <reaction evidence="11">
        <text>D-glycero-beta-D-manno-heptose 7-phosphate + ATP = D-glycero-beta-D-manno-heptose 1,7-bisphosphate + ADP + H(+)</text>
        <dbReference type="Rhea" id="RHEA:27473"/>
        <dbReference type="ChEBI" id="CHEBI:15378"/>
        <dbReference type="ChEBI" id="CHEBI:30616"/>
        <dbReference type="ChEBI" id="CHEBI:60204"/>
        <dbReference type="ChEBI" id="CHEBI:60208"/>
        <dbReference type="ChEBI" id="CHEBI:456216"/>
        <dbReference type="EC" id="2.7.1.167"/>
    </reaction>
</comment>
<dbReference type="GO" id="GO:0005524">
    <property type="term" value="F:ATP binding"/>
    <property type="evidence" value="ECO:0007669"/>
    <property type="project" value="UniProtKB-UniRule"/>
</dbReference>
<comment type="similarity">
    <text evidence="11">In the C-terminal section; belongs to the cytidylyltransferase family.</text>
</comment>
<proteinExistence type="inferred from homology"/>
<dbReference type="GO" id="GO:0016773">
    <property type="term" value="F:phosphotransferase activity, alcohol group as acceptor"/>
    <property type="evidence" value="ECO:0007669"/>
    <property type="project" value="InterPro"/>
</dbReference>
<comment type="similarity">
    <text evidence="11">In the N-terminal section; belongs to the carbohydrate kinase PfkB family.</text>
</comment>
<keyword evidence="5 11" id="KW-0547">Nucleotide-binding</keyword>
<dbReference type="EC" id="2.7.1.167" evidence="11"/>
<evidence type="ECO:0000313" key="14">
    <source>
        <dbReference type="EMBL" id="BBA32427.1"/>
    </source>
</evidence>
<gene>
    <name evidence="11" type="primary">hldE</name>
    <name evidence="14" type="ORF">sS8_0461</name>
</gene>
<dbReference type="CDD" id="cd01172">
    <property type="entry name" value="RfaE_like"/>
    <property type="match status" value="1"/>
</dbReference>
<comment type="function">
    <text evidence="1 11">Catalyzes the phosphorylation of D-glycero-D-manno-heptose 7-phosphate at the C-1 position to selectively form D-glycero-beta-D-manno-heptose-1,7-bisphosphate.</text>
</comment>
<feature type="region of interest" description="Ribokinase" evidence="11">
    <location>
        <begin position="1"/>
        <end position="332"/>
    </location>
</feature>
<dbReference type="Gene3D" id="3.40.1190.20">
    <property type="match status" value="1"/>
</dbReference>
<sequence>MFADRQAVLNCIAGGFGGRKALVVGDLMLDRHVWGDVHRISPEAPVPVLKFSKQTESGGGAASVASNLAGLKLMPSIIGLVGADAEGALLLEIMKKFGIRVDGVVSTDGRPTITKTRLIGGHQQMLRIDREEASAMPGSCEERLTAALEGAFAERPDVVIISDYAKGVLTEGLCQKTIAWARARGLPVLVDPKGADYTKYRGATCITPNKLELSVATGVGAHTIDDLIEAGRRLRDRLHLDFLVLTRGEQGMTLIEKDRVVHIPAVAQDVFDVTGAGDTVIATLAAALSAGLGIEDSLHLANTAAGIVVSKTGAVPIHSEELLDAVDLEQILEHRSKISDLDVLLKRIRTWKERGERVVFTNGCFDLLHAGHVTLLERAKREGDRLIVGLNTDDSVRRLKGEERPIVRQEDRALVLSALESIDAVILFGEDTPLELIKAVQPDVLVKGGDYSIDEVVGASEVESRGGKVVLIPLVDGRSSTRTIDRIRTLSA</sequence>
<evidence type="ECO:0000259" key="12">
    <source>
        <dbReference type="Pfam" id="PF00294"/>
    </source>
</evidence>
<dbReference type="InterPro" id="IPR004821">
    <property type="entry name" value="Cyt_trans-like"/>
</dbReference>
<dbReference type="Pfam" id="PF01467">
    <property type="entry name" value="CTP_transf_like"/>
    <property type="match status" value="1"/>
</dbReference>
<dbReference type="OrthoDB" id="9802794at2"/>
<dbReference type="NCBIfam" id="TIGR02199">
    <property type="entry name" value="rfaE_dom_II"/>
    <property type="match status" value="1"/>
</dbReference>
<dbReference type="GO" id="GO:0033785">
    <property type="term" value="F:heptose 7-phosphate kinase activity"/>
    <property type="evidence" value="ECO:0007669"/>
    <property type="project" value="UniProtKB-UniRule"/>
</dbReference>
<keyword evidence="4 11" id="KW-0548">Nucleotidyltransferase</keyword>
<evidence type="ECO:0000256" key="1">
    <source>
        <dbReference type="ARBA" id="ARBA00002319"/>
    </source>
</evidence>
<dbReference type="Gene3D" id="3.40.50.620">
    <property type="entry name" value="HUPs"/>
    <property type="match status" value="1"/>
</dbReference>
<dbReference type="RefSeq" id="WP_119628229.1">
    <property type="nucleotide sequence ID" value="NZ_AP017928.1"/>
</dbReference>
<evidence type="ECO:0000259" key="13">
    <source>
        <dbReference type="Pfam" id="PF01467"/>
    </source>
</evidence>
<evidence type="ECO:0000256" key="4">
    <source>
        <dbReference type="ARBA" id="ARBA00022695"/>
    </source>
</evidence>
<evidence type="ECO:0000256" key="2">
    <source>
        <dbReference type="ARBA" id="ARBA00003753"/>
    </source>
</evidence>
<evidence type="ECO:0000256" key="11">
    <source>
        <dbReference type="HAMAP-Rule" id="MF_01603"/>
    </source>
</evidence>
<dbReference type="KEGG" id="mmai:sS8_0461"/>
<keyword evidence="8 11" id="KW-0511">Multifunctional enzyme</keyword>
<keyword evidence="7 11" id="KW-0067">ATP-binding</keyword>
<comment type="pathway">
    <text evidence="11">Nucleotide-sugar biosynthesis; ADP-L-glycero-beta-D-manno-heptose biosynthesis; ADP-L-glycero-beta-D-manno-heptose from D-glycero-beta-D-manno-heptose 7-phosphate: step 1/4.</text>
</comment>
<dbReference type="EC" id="2.7.7.70" evidence="11"/>
<dbReference type="SUPFAM" id="SSF53613">
    <property type="entry name" value="Ribokinase-like"/>
    <property type="match status" value="1"/>
</dbReference>
<feature type="domain" description="Cytidyltransferase-like" evidence="13">
    <location>
        <begin position="360"/>
        <end position="454"/>
    </location>
</feature>
<dbReference type="PANTHER" id="PTHR46969">
    <property type="entry name" value="BIFUNCTIONAL PROTEIN HLDE"/>
    <property type="match status" value="1"/>
</dbReference>
<keyword evidence="6 11" id="KW-0418">Kinase</keyword>
<evidence type="ECO:0000256" key="9">
    <source>
        <dbReference type="ARBA" id="ARBA00023277"/>
    </source>
</evidence>
<feature type="binding site" evidence="11">
    <location>
        <begin position="209"/>
        <end position="212"/>
    </location>
    <ligand>
        <name>ATP</name>
        <dbReference type="ChEBI" id="CHEBI:30616"/>
    </ligand>
</feature>
<dbReference type="Proteomes" id="UP000266313">
    <property type="component" value="Chromosome"/>
</dbReference>
<accession>A0A286P455</accession>
<dbReference type="FunFam" id="3.40.1190.20:FF:000002">
    <property type="entry name" value="Bifunctional protein HldE"/>
    <property type="match status" value="1"/>
</dbReference>
<evidence type="ECO:0000256" key="6">
    <source>
        <dbReference type="ARBA" id="ARBA00022777"/>
    </source>
</evidence>
<protein>
    <recommendedName>
        <fullName evidence="11">Bifunctional protein HldE</fullName>
    </recommendedName>
    <domain>
        <recommendedName>
            <fullName evidence="11">D-beta-D-heptose 7-phosphate kinase</fullName>
            <ecNumber evidence="11">2.7.1.167</ecNumber>
        </recommendedName>
        <alternativeName>
            <fullName evidence="11">D-beta-D-heptose 7-phosphotransferase</fullName>
        </alternativeName>
        <alternativeName>
            <fullName evidence="11">D-glycero-beta-D-manno-heptose-7-phosphate kinase</fullName>
        </alternativeName>
    </domain>
    <domain>
        <recommendedName>
            <fullName evidence="11">D-beta-D-heptose 1-phosphate adenylyltransferase</fullName>
            <ecNumber evidence="11">2.7.7.70</ecNumber>
        </recommendedName>
        <alternativeName>
            <fullName evidence="11">D-glycero-beta-D-manno-heptose 1-phosphate adenylyltransferase</fullName>
        </alternativeName>
    </domain>
</protein>
<comment type="subunit">
    <text evidence="11">Homodimer.</text>
</comment>
<dbReference type="SUPFAM" id="SSF52374">
    <property type="entry name" value="Nucleotidylyl transferase"/>
    <property type="match status" value="1"/>
</dbReference>
<dbReference type="PANTHER" id="PTHR46969:SF1">
    <property type="entry name" value="BIFUNCTIONAL PROTEIN HLDE"/>
    <property type="match status" value="1"/>
</dbReference>
<dbReference type="GO" id="GO:0033786">
    <property type="term" value="F:heptose-1-phosphate adenylyltransferase activity"/>
    <property type="evidence" value="ECO:0007669"/>
    <property type="project" value="UniProtKB-UniRule"/>
</dbReference>
<name>A0A286P455_9GAMM</name>
<dbReference type="InterPro" id="IPR029056">
    <property type="entry name" value="Ribokinase-like"/>
</dbReference>
<dbReference type="NCBIfam" id="TIGR00125">
    <property type="entry name" value="cyt_tran_rel"/>
    <property type="match status" value="1"/>
</dbReference>
<evidence type="ECO:0000256" key="8">
    <source>
        <dbReference type="ARBA" id="ARBA00023268"/>
    </source>
</evidence>
<dbReference type="NCBIfam" id="TIGR02198">
    <property type="entry name" value="rfaE_dom_I"/>
    <property type="match status" value="1"/>
</dbReference>
<comment type="function">
    <text evidence="2 11">Catalyzes the ADP transfer from ATP to D-glycero-beta-D-manno-heptose 1-phosphate, yielding ADP-D-glycero-beta-D-manno-heptose.</text>
</comment>
<feature type="domain" description="Carbohydrate kinase PfkB" evidence="12">
    <location>
        <begin position="20"/>
        <end position="315"/>
    </location>
</feature>
<comment type="pathway">
    <text evidence="11">Nucleotide-sugar biosynthesis; ADP-L-glycero-beta-D-manno-heptose biosynthesis; ADP-L-glycero-beta-D-manno-heptose from D-glycero-beta-D-manno-heptose 7-phosphate: step 3/4.</text>
</comment>
<reference evidence="14 15" key="1">
    <citation type="submission" date="2016-12" db="EMBL/GenBank/DDBJ databases">
        <title>Genome sequencing of Methylocaldum marinum.</title>
        <authorList>
            <person name="Takeuchi M."/>
            <person name="Kamagata Y."/>
            <person name="Hiraoka S."/>
            <person name="Oshima K."/>
            <person name="Hattori M."/>
            <person name="Iwasaki W."/>
        </authorList>
    </citation>
    <scope>NUCLEOTIDE SEQUENCE [LARGE SCALE GENOMIC DNA]</scope>
    <source>
        <strain evidence="14 15">S8</strain>
    </source>
</reference>
<evidence type="ECO:0000256" key="5">
    <source>
        <dbReference type="ARBA" id="ARBA00022741"/>
    </source>
</evidence>
<organism evidence="14 15">
    <name type="scientific">Methylocaldum marinum</name>
    <dbReference type="NCBI Taxonomy" id="1432792"/>
    <lineage>
        <taxon>Bacteria</taxon>
        <taxon>Pseudomonadati</taxon>
        <taxon>Pseudomonadota</taxon>
        <taxon>Gammaproteobacteria</taxon>
        <taxon>Methylococcales</taxon>
        <taxon>Methylococcaceae</taxon>
        <taxon>Methylocaldum</taxon>
    </lineage>
</organism>
<keyword evidence="15" id="KW-1185">Reference proteome</keyword>
<dbReference type="HAMAP" id="MF_01603">
    <property type="entry name" value="HldE"/>
    <property type="match status" value="1"/>
</dbReference>
<dbReference type="EMBL" id="AP017928">
    <property type="protein sequence ID" value="BBA32427.1"/>
    <property type="molecule type" value="Genomic_DNA"/>
</dbReference>
<dbReference type="InterPro" id="IPR011913">
    <property type="entry name" value="RfaE_dom_I"/>
</dbReference>
<dbReference type="GO" id="GO:0005829">
    <property type="term" value="C:cytosol"/>
    <property type="evidence" value="ECO:0007669"/>
    <property type="project" value="TreeGrafter"/>
</dbReference>
<dbReference type="Pfam" id="PF00294">
    <property type="entry name" value="PfkB"/>
    <property type="match status" value="1"/>
</dbReference>
<dbReference type="NCBIfam" id="NF008454">
    <property type="entry name" value="PRK11316.1"/>
    <property type="match status" value="1"/>
</dbReference>
<evidence type="ECO:0000256" key="3">
    <source>
        <dbReference type="ARBA" id="ARBA00022679"/>
    </source>
</evidence>
<keyword evidence="9 11" id="KW-0119">Carbohydrate metabolism</keyword>
<dbReference type="GO" id="GO:0097171">
    <property type="term" value="P:ADP-L-glycero-beta-D-manno-heptose biosynthetic process"/>
    <property type="evidence" value="ECO:0007669"/>
    <property type="project" value="UniProtKB-UniPathway"/>
</dbReference>
<dbReference type="InterPro" id="IPR014729">
    <property type="entry name" value="Rossmann-like_a/b/a_fold"/>
</dbReference>
<dbReference type="InterPro" id="IPR011611">
    <property type="entry name" value="PfkB_dom"/>
</dbReference>
<evidence type="ECO:0000256" key="10">
    <source>
        <dbReference type="ARBA" id="ARBA00047428"/>
    </source>
</evidence>
<evidence type="ECO:0000313" key="15">
    <source>
        <dbReference type="Proteomes" id="UP000266313"/>
    </source>
</evidence>
<feature type="active site" evidence="11">
    <location>
        <position position="278"/>
    </location>
</feature>
<comment type="catalytic activity">
    <reaction evidence="10 11">
        <text>D-glycero-beta-D-manno-heptose 1-phosphate + ATP + H(+) = ADP-D-glycero-beta-D-manno-heptose + diphosphate</text>
        <dbReference type="Rhea" id="RHEA:27465"/>
        <dbReference type="ChEBI" id="CHEBI:15378"/>
        <dbReference type="ChEBI" id="CHEBI:30616"/>
        <dbReference type="ChEBI" id="CHEBI:33019"/>
        <dbReference type="ChEBI" id="CHEBI:59967"/>
        <dbReference type="ChEBI" id="CHEBI:61593"/>
        <dbReference type="EC" id="2.7.7.70"/>
    </reaction>
</comment>
<dbReference type="UniPathway" id="UPA00356">
    <property type="reaction ID" value="UER00437"/>
</dbReference>
<feature type="region of interest" description="Cytidylyltransferase" evidence="11">
    <location>
        <begin position="360"/>
        <end position="492"/>
    </location>
</feature>